<keyword evidence="5" id="KW-0547">Nucleotide-binding</keyword>
<keyword evidence="6" id="KW-0693">Viral RNA replication</keyword>
<evidence type="ECO:0000256" key="9">
    <source>
        <dbReference type="PIRSR" id="PIRSR605093-1"/>
    </source>
</evidence>
<feature type="domain" description="RdRp catalytic" evidence="11">
    <location>
        <begin position="346"/>
        <end position="494"/>
    </location>
</feature>
<protein>
    <recommendedName>
        <fullName evidence="1">RNA-directed RNA polymerase</fullName>
        <ecNumber evidence="1">2.7.7.48</ecNumber>
    </recommendedName>
    <alternativeName>
        <fullName evidence="7">RNA replicase beta chain</fullName>
    </alternativeName>
</protein>
<organism evidence="12">
    <name type="scientific">Leviviridae sp</name>
    <dbReference type="NCBI Taxonomy" id="2027243"/>
    <lineage>
        <taxon>Viruses</taxon>
        <taxon>Riboviria</taxon>
        <taxon>Orthornavirae</taxon>
        <taxon>Lenarviricota</taxon>
        <taxon>Leviviricetes</taxon>
        <taxon>Norzivirales</taxon>
        <taxon>Fiersviridae</taxon>
    </lineage>
</organism>
<keyword evidence="9" id="KW-0460">Magnesium</keyword>
<evidence type="ECO:0000256" key="10">
    <source>
        <dbReference type="SAM" id="Phobius"/>
    </source>
</evidence>
<dbReference type="GO" id="GO:0003968">
    <property type="term" value="F:RNA-directed RNA polymerase activity"/>
    <property type="evidence" value="ECO:0007669"/>
    <property type="project" value="UniProtKB-KW"/>
</dbReference>
<gene>
    <name evidence="12" type="ORF">H1RhizoLitter1496_000001</name>
</gene>
<accession>A0A514D085</accession>
<comment type="catalytic activity">
    <reaction evidence="8">
        <text>RNA(n) + a ribonucleoside 5'-triphosphate = RNA(n+1) + diphosphate</text>
        <dbReference type="Rhea" id="RHEA:21248"/>
        <dbReference type="Rhea" id="RHEA-COMP:14527"/>
        <dbReference type="Rhea" id="RHEA-COMP:17342"/>
        <dbReference type="ChEBI" id="CHEBI:33019"/>
        <dbReference type="ChEBI" id="CHEBI:61557"/>
        <dbReference type="ChEBI" id="CHEBI:140395"/>
        <dbReference type="EC" id="2.7.7.48"/>
    </reaction>
</comment>
<dbReference type="InterPro" id="IPR043502">
    <property type="entry name" value="DNA/RNA_pol_sf"/>
</dbReference>
<dbReference type="PROSITE" id="PS50522">
    <property type="entry name" value="RDRP_PHAGE"/>
    <property type="match status" value="1"/>
</dbReference>
<proteinExistence type="predicted"/>
<evidence type="ECO:0000256" key="1">
    <source>
        <dbReference type="ARBA" id="ARBA00012494"/>
    </source>
</evidence>
<dbReference type="InterPro" id="IPR005093">
    <property type="entry name" value="RNArep_beta"/>
</dbReference>
<comment type="cofactor">
    <cofactor evidence="9">
        <name>Mg(2+)</name>
        <dbReference type="ChEBI" id="CHEBI:18420"/>
    </cofactor>
    <text evidence="9">Binds 2 Mg(2+) per subunit.</text>
</comment>
<evidence type="ECO:0000256" key="8">
    <source>
        <dbReference type="ARBA" id="ARBA00048744"/>
    </source>
</evidence>
<evidence type="ECO:0000313" key="12">
    <source>
        <dbReference type="EMBL" id="QDH87020.1"/>
    </source>
</evidence>
<evidence type="ECO:0000259" key="11">
    <source>
        <dbReference type="PROSITE" id="PS50522"/>
    </source>
</evidence>
<dbReference type="GO" id="GO:0039694">
    <property type="term" value="P:viral RNA genome replication"/>
    <property type="evidence" value="ECO:0007669"/>
    <property type="project" value="InterPro"/>
</dbReference>
<feature type="binding site" evidence="9">
    <location>
        <position position="462"/>
    </location>
    <ligand>
        <name>Mg(2+)</name>
        <dbReference type="ChEBI" id="CHEBI:18420"/>
        <label>2</label>
    </ligand>
</feature>
<evidence type="ECO:0000256" key="3">
    <source>
        <dbReference type="ARBA" id="ARBA00022679"/>
    </source>
</evidence>
<evidence type="ECO:0000256" key="5">
    <source>
        <dbReference type="ARBA" id="ARBA00022741"/>
    </source>
</evidence>
<feature type="binding site" evidence="9">
    <location>
        <position position="463"/>
    </location>
    <ligand>
        <name>Mg(2+)</name>
        <dbReference type="ChEBI" id="CHEBI:18420"/>
        <label>2</label>
    </ligand>
</feature>
<reference evidence="12" key="1">
    <citation type="submission" date="2019-05" db="EMBL/GenBank/DDBJ databases">
        <title>Metatranscriptomic reconstruction reveals RNA viruses with the potential to shape carbon cycling in soil.</title>
        <authorList>
            <person name="Starr E.P."/>
            <person name="Nuccio E."/>
            <person name="Pett-Ridge J."/>
            <person name="Banfield J.F."/>
            <person name="Firestone M.K."/>
        </authorList>
    </citation>
    <scope>NUCLEOTIDE SEQUENCE</scope>
    <source>
        <strain evidence="12">H1_Rhizo_Litter_1_scaffold_496</strain>
    </source>
</reference>
<feature type="binding site" evidence="9">
    <location>
        <position position="361"/>
    </location>
    <ligand>
        <name>Mg(2+)</name>
        <dbReference type="ChEBI" id="CHEBI:18420"/>
        <label>2</label>
    </ligand>
</feature>
<keyword evidence="9" id="KW-0479">Metal-binding</keyword>
<name>A0A514D085_9VIRU</name>
<dbReference type="InterPro" id="IPR007096">
    <property type="entry name" value="RNA-dir_Rpol_cat_phage"/>
</dbReference>
<keyword evidence="3" id="KW-0808">Transferase</keyword>
<evidence type="ECO:0000256" key="2">
    <source>
        <dbReference type="ARBA" id="ARBA00022484"/>
    </source>
</evidence>
<feature type="transmembrane region" description="Helical" evidence="10">
    <location>
        <begin position="420"/>
        <end position="440"/>
    </location>
</feature>
<keyword evidence="10" id="KW-0472">Membrane</keyword>
<evidence type="ECO:0000256" key="7">
    <source>
        <dbReference type="ARBA" id="ARBA00030248"/>
    </source>
</evidence>
<keyword evidence="10" id="KW-0812">Transmembrane</keyword>
<dbReference type="GO" id="GO:0046872">
    <property type="term" value="F:metal ion binding"/>
    <property type="evidence" value="ECO:0007669"/>
    <property type="project" value="UniProtKB-KW"/>
</dbReference>
<dbReference type="SUPFAM" id="SSF56672">
    <property type="entry name" value="DNA/RNA polymerases"/>
    <property type="match status" value="1"/>
</dbReference>
<dbReference type="EC" id="2.7.7.48" evidence="1"/>
<dbReference type="GO" id="GO:0000166">
    <property type="term" value="F:nucleotide binding"/>
    <property type="evidence" value="ECO:0007669"/>
    <property type="project" value="UniProtKB-KW"/>
</dbReference>
<dbReference type="EMBL" id="MN033099">
    <property type="protein sequence ID" value="QDH87020.1"/>
    <property type="molecule type" value="Genomic_RNA"/>
</dbReference>
<sequence length="655" mass="74522">MTKSYVDFFLEVYQAILKDYLMIYPMDRLELNRDMSRLRLLARQRGLGVFTLDLPALGKALDRSLAEGRLLLDGLPLSRNKSRSSKLPRLFWGIWNRVFEPSGLLRSEPDVNSILFLRQLCYLCKKVRMDCSSKRLFASVDEFFRLDNSLRDSSCDWSSDIFEFQGRSLSLTDHTMFPRPLPLDSFLGEKADGPPNTDYPMLDSVQRTADAIFSLFGSFDPREGFAKHGPGAVSDLRRDKDSKYLFPNWPEKLSNIFPIAEWAYHSYSAWIDNLLGFSRKLMPSWHEPPSKLIAVPKTQKAPRLIAAEPTAHQYCQQNVRSWIEHRVEHTFLKNSISFRDQRPSGKAALRASQDQNHWTIDLSSASDCVSTWLAERLLRSNESLTHAVHSVRTRWISNDIDSQSPTFHRLKKLFTQGSAITFPLQTVFYYVICLGVLAYARGLQVNFRNLETLSKEVRIFGDDIIVPKDCGEDTVRCLGYLGFKVNDSKTFGTGKFRESCGVEGYDGYDVTPAYILSIPTALGPIAVTSNVEVSNNFHRKGFWHVAALLKRIGERNPISRFPIVGPAIGASGWMSFVGSSILGFKTRYNDNLQRTEVLVPMTSSKVQVTSTDGSASLFQYFTERPAPDTRWVAGVRGRPATNLRRRWDPIESYIY</sequence>
<evidence type="ECO:0000256" key="4">
    <source>
        <dbReference type="ARBA" id="ARBA00022695"/>
    </source>
</evidence>
<dbReference type="Pfam" id="PF03431">
    <property type="entry name" value="RNA_replicase_B"/>
    <property type="match status" value="1"/>
</dbReference>
<evidence type="ECO:0000256" key="6">
    <source>
        <dbReference type="ARBA" id="ARBA00022953"/>
    </source>
</evidence>
<keyword evidence="10" id="KW-1133">Transmembrane helix</keyword>
<keyword evidence="2 12" id="KW-0696">RNA-directed RNA polymerase</keyword>
<keyword evidence="4" id="KW-0548">Nucleotidyltransferase</keyword>